<gene>
    <name evidence="1" type="ORF">POVWA1_023350</name>
    <name evidence="2" type="ORF">POVWA2_023140</name>
</gene>
<protein>
    <submittedName>
        <fullName evidence="2">Uncharacterized protein</fullName>
    </submittedName>
</protein>
<proteinExistence type="predicted"/>
<reference evidence="2" key="2">
    <citation type="submission" date="2016-05" db="EMBL/GenBank/DDBJ databases">
        <authorList>
            <person name="Lavstsen T."/>
            <person name="Jespersen J.S."/>
        </authorList>
    </citation>
    <scope>NUCLEOTIDE SEQUENCE [LARGE SCALE GENOMIC DNA]</scope>
</reference>
<dbReference type="Proteomes" id="UP000078550">
    <property type="component" value="Unassembled WGS sequence"/>
</dbReference>
<evidence type="ECO:0000313" key="3">
    <source>
        <dbReference type="Proteomes" id="UP000078550"/>
    </source>
</evidence>
<sequence>MVPGKRPIQITKGVFFIVQNGTKKEKQSMGRDAANLLPMICLSASPYTPLPDTFCHFSTTSHLRRGSQRANWHYCYTSVSFPFCLLSYFAS</sequence>
<evidence type="ECO:0000313" key="1">
    <source>
        <dbReference type="EMBL" id="SBT34656.1"/>
    </source>
</evidence>
<dbReference type="EMBL" id="FLRE01000091">
    <property type="protein sequence ID" value="SBT35087.1"/>
    <property type="molecule type" value="Genomic_DNA"/>
</dbReference>
<dbReference type="EMBL" id="FLRD01000072">
    <property type="protein sequence ID" value="SBT34656.1"/>
    <property type="molecule type" value="Genomic_DNA"/>
</dbReference>
<reference evidence="3 4" key="1">
    <citation type="submission" date="2016-05" db="EMBL/GenBank/DDBJ databases">
        <authorList>
            <person name="Naeem Raeece"/>
        </authorList>
    </citation>
    <scope>NUCLEOTIDE SEQUENCE [LARGE SCALE GENOMIC DNA]</scope>
</reference>
<name>A0A1A8YU70_PLAOA</name>
<evidence type="ECO:0000313" key="4">
    <source>
        <dbReference type="Proteomes" id="UP000078555"/>
    </source>
</evidence>
<dbReference type="Proteomes" id="UP000078555">
    <property type="component" value="Unassembled WGS sequence"/>
</dbReference>
<accession>A0A1A8YU70</accession>
<organism evidence="2 3">
    <name type="scientific">Plasmodium ovale wallikeri</name>
    <dbReference type="NCBI Taxonomy" id="864142"/>
    <lineage>
        <taxon>Eukaryota</taxon>
        <taxon>Sar</taxon>
        <taxon>Alveolata</taxon>
        <taxon>Apicomplexa</taxon>
        <taxon>Aconoidasida</taxon>
        <taxon>Haemosporida</taxon>
        <taxon>Plasmodiidae</taxon>
        <taxon>Plasmodium</taxon>
        <taxon>Plasmodium (Plasmodium)</taxon>
    </lineage>
</organism>
<evidence type="ECO:0000313" key="2">
    <source>
        <dbReference type="EMBL" id="SBT35087.1"/>
    </source>
</evidence>
<keyword evidence="4" id="KW-1185">Reference proteome</keyword>
<dbReference type="AlphaFoldDB" id="A0A1A8YU70"/>